<evidence type="ECO:0000259" key="10">
    <source>
        <dbReference type="Pfam" id="PF05134"/>
    </source>
</evidence>
<dbReference type="NCBIfam" id="TIGR01709">
    <property type="entry name" value="typeII_sec_gspL"/>
    <property type="match status" value="1"/>
</dbReference>
<dbReference type="InterPro" id="IPR043129">
    <property type="entry name" value="ATPase_NBD"/>
</dbReference>
<evidence type="ECO:0000256" key="7">
    <source>
        <dbReference type="ARBA" id="ARBA00022989"/>
    </source>
</evidence>
<dbReference type="Pfam" id="PF12693">
    <property type="entry name" value="GspL_C"/>
    <property type="match status" value="1"/>
</dbReference>
<dbReference type="EMBL" id="UOFN01000098">
    <property type="protein sequence ID" value="VAW78703.1"/>
    <property type="molecule type" value="Genomic_DNA"/>
</dbReference>
<dbReference type="Pfam" id="PF05134">
    <property type="entry name" value="T2SSL"/>
    <property type="match status" value="1"/>
</dbReference>
<comment type="subcellular location">
    <subcellularLocation>
        <location evidence="1">Cell inner membrane</location>
        <topology evidence="1">Single-pass membrane protein</topology>
    </subcellularLocation>
</comment>
<dbReference type="GO" id="GO:0005886">
    <property type="term" value="C:plasma membrane"/>
    <property type="evidence" value="ECO:0007669"/>
    <property type="project" value="UniProtKB-SubCell"/>
</dbReference>
<accession>A0A3B0YRJ5</accession>
<evidence type="ECO:0000313" key="12">
    <source>
        <dbReference type="EMBL" id="VAW78703.1"/>
    </source>
</evidence>
<dbReference type="Gene3D" id="3.30.1360.100">
    <property type="entry name" value="General secretion pathway protein M, EpsM"/>
    <property type="match status" value="1"/>
</dbReference>
<organism evidence="12">
    <name type="scientific">hydrothermal vent metagenome</name>
    <dbReference type="NCBI Taxonomy" id="652676"/>
    <lineage>
        <taxon>unclassified sequences</taxon>
        <taxon>metagenomes</taxon>
        <taxon>ecological metagenomes</taxon>
    </lineage>
</organism>
<keyword evidence="7 9" id="KW-1133">Transmembrane helix</keyword>
<dbReference type="Gene3D" id="3.30.420.380">
    <property type="match status" value="1"/>
</dbReference>
<evidence type="ECO:0000256" key="3">
    <source>
        <dbReference type="ARBA" id="ARBA00022475"/>
    </source>
</evidence>
<dbReference type="GO" id="GO:0015628">
    <property type="term" value="P:protein secretion by the type II secretion system"/>
    <property type="evidence" value="ECO:0007669"/>
    <property type="project" value="InterPro"/>
</dbReference>
<gene>
    <name evidence="12" type="ORF">MNBD_GAMMA15-2316</name>
</gene>
<evidence type="ECO:0000259" key="11">
    <source>
        <dbReference type="Pfam" id="PF12693"/>
    </source>
</evidence>
<dbReference type="GO" id="GO:0015627">
    <property type="term" value="C:type II protein secretion system complex"/>
    <property type="evidence" value="ECO:0007669"/>
    <property type="project" value="InterPro"/>
</dbReference>
<evidence type="ECO:0000256" key="9">
    <source>
        <dbReference type="SAM" id="Phobius"/>
    </source>
</evidence>
<protein>
    <recommendedName>
        <fullName evidence="13">General secretion pathway protein L</fullName>
    </recommendedName>
</protein>
<feature type="domain" description="GspL cytoplasmic actin-ATPase-like" evidence="10">
    <location>
        <begin position="5"/>
        <end position="234"/>
    </location>
</feature>
<dbReference type="InterPro" id="IPR007812">
    <property type="entry name" value="T2SS_protein-GspL"/>
</dbReference>
<dbReference type="InterPro" id="IPR025691">
    <property type="entry name" value="GspL_pp_dom"/>
</dbReference>
<evidence type="ECO:0000256" key="2">
    <source>
        <dbReference type="ARBA" id="ARBA00022448"/>
    </source>
</evidence>
<evidence type="ECO:0008006" key="13">
    <source>
        <dbReference type="Google" id="ProtNLM"/>
    </source>
</evidence>
<keyword evidence="4" id="KW-0997">Cell inner membrane</keyword>
<evidence type="ECO:0000256" key="6">
    <source>
        <dbReference type="ARBA" id="ARBA00022927"/>
    </source>
</evidence>
<name>A0A3B0YRJ5_9ZZZZ</name>
<dbReference type="GO" id="GO:0009276">
    <property type="term" value="C:Gram-negative-bacterium-type cell wall"/>
    <property type="evidence" value="ECO:0007669"/>
    <property type="project" value="InterPro"/>
</dbReference>
<keyword evidence="2" id="KW-0813">Transport</keyword>
<evidence type="ECO:0000256" key="8">
    <source>
        <dbReference type="ARBA" id="ARBA00023136"/>
    </source>
</evidence>
<dbReference type="PIRSF" id="PIRSF015761">
    <property type="entry name" value="Protein_L"/>
    <property type="match status" value="1"/>
</dbReference>
<dbReference type="SUPFAM" id="SSF53067">
    <property type="entry name" value="Actin-like ATPase domain"/>
    <property type="match status" value="1"/>
</dbReference>
<reference evidence="12" key="1">
    <citation type="submission" date="2018-06" db="EMBL/GenBank/DDBJ databases">
        <authorList>
            <person name="Zhirakovskaya E."/>
        </authorList>
    </citation>
    <scope>NUCLEOTIDE SEQUENCE</scope>
</reference>
<keyword evidence="5 9" id="KW-0812">Transmembrane</keyword>
<evidence type="ECO:0000256" key="4">
    <source>
        <dbReference type="ARBA" id="ARBA00022519"/>
    </source>
</evidence>
<feature type="domain" description="GspL periplasmic" evidence="11">
    <location>
        <begin position="242"/>
        <end position="395"/>
    </location>
</feature>
<feature type="transmembrane region" description="Helical" evidence="9">
    <location>
        <begin position="250"/>
        <end position="269"/>
    </location>
</feature>
<keyword evidence="8 9" id="KW-0472">Membrane</keyword>
<evidence type="ECO:0000256" key="5">
    <source>
        <dbReference type="ARBA" id="ARBA00022692"/>
    </source>
</evidence>
<dbReference type="CDD" id="cd24017">
    <property type="entry name" value="ASKHA_T2SSL_N"/>
    <property type="match status" value="1"/>
</dbReference>
<dbReference type="AlphaFoldDB" id="A0A3B0YRJ5"/>
<sequence>MADTLLIRLAAAEAGFRDWMLVNEQGDARTPVRTGAPEIGVVAGASRVVVIVPGEEVLLSEVRVPGRNRQRVLRAIPFALEEQLASDVELLHFAIGAAQEDEHYPVAVVDRSRMDGWAELLAEHNIVANQWLPEALALPQTDDGWSLMIDGSTVLVRTGLCAGFSADLDTFPALVSLFSAREQLPEKACLFGSSILDVEGLDVSVADQELQALEILGRGLAQGLSLDLLQGDYSRSEEWGKMLRPWKMTAALLVAGLVLTITATGLNYFSLSKQHDQLTAEIESVYREAFPQARRVVNPRAQMEQALKKLQRQSGGGGETAFLALLADVARILDKNKGVQIQGATYRDGRLDLDLLADNVQVLDQLKQALVGEGRMRADIQSATTQEDGKVNSRIRVEGGNA</sequence>
<evidence type="ECO:0000256" key="1">
    <source>
        <dbReference type="ARBA" id="ARBA00004377"/>
    </source>
</evidence>
<keyword evidence="3" id="KW-1003">Cell membrane</keyword>
<dbReference type="InterPro" id="IPR024230">
    <property type="entry name" value="GspL_cyto_dom"/>
</dbReference>
<keyword evidence="6" id="KW-0653">Protein transport</keyword>
<proteinExistence type="predicted"/>